<dbReference type="Gene3D" id="1.20.120.30">
    <property type="entry name" value="Aspartate receptor, ligand-binding domain"/>
    <property type="match status" value="1"/>
</dbReference>
<evidence type="ECO:0000256" key="5">
    <source>
        <dbReference type="PROSITE-ProRule" id="PRU00284"/>
    </source>
</evidence>
<dbReference type="Pfam" id="PF07238">
    <property type="entry name" value="PilZ"/>
    <property type="match status" value="1"/>
</dbReference>
<dbReference type="InterPro" id="IPR025991">
    <property type="entry name" value="Chemoreceptor_zinc-bind_dom"/>
</dbReference>
<dbReference type="InterPro" id="IPR044398">
    <property type="entry name" value="Globin-sensor_dom"/>
</dbReference>
<evidence type="ECO:0000259" key="6">
    <source>
        <dbReference type="PROSITE" id="PS50111"/>
    </source>
</evidence>
<dbReference type="InterPro" id="IPR039379">
    <property type="entry name" value="Protoglobin_sensor_dom"/>
</dbReference>
<feature type="domain" description="T-SNARE coiled-coil homology" evidence="7">
    <location>
        <begin position="347"/>
        <end position="409"/>
    </location>
</feature>
<evidence type="ECO:0000256" key="1">
    <source>
        <dbReference type="ARBA" id="ARBA00004429"/>
    </source>
</evidence>
<dbReference type="InterPro" id="IPR012292">
    <property type="entry name" value="Globin/Proto"/>
</dbReference>
<dbReference type="Gene3D" id="1.10.490.10">
    <property type="entry name" value="Globins"/>
    <property type="match status" value="1"/>
</dbReference>
<dbReference type="GO" id="GO:0019825">
    <property type="term" value="F:oxygen binding"/>
    <property type="evidence" value="ECO:0007669"/>
    <property type="project" value="InterPro"/>
</dbReference>
<name>A0A327KZY4_9BRAD</name>
<keyword evidence="3 5" id="KW-0807">Transducer</keyword>
<dbReference type="GO" id="GO:0004888">
    <property type="term" value="F:transmembrane signaling receptor activity"/>
    <property type="evidence" value="ECO:0007669"/>
    <property type="project" value="InterPro"/>
</dbReference>
<dbReference type="Gene3D" id="1.10.287.950">
    <property type="entry name" value="Methyl-accepting chemotaxis protein"/>
    <property type="match status" value="1"/>
</dbReference>
<keyword evidence="2" id="KW-1003">Cell membrane</keyword>
<dbReference type="PANTHER" id="PTHR32089">
    <property type="entry name" value="METHYL-ACCEPTING CHEMOTAXIS PROTEIN MCPB"/>
    <property type="match status" value="1"/>
</dbReference>
<comment type="caution">
    <text evidence="8">The sequence shown here is derived from an EMBL/GenBank/DDBJ whole genome shotgun (WGS) entry which is preliminary data.</text>
</comment>
<dbReference type="InterPro" id="IPR009050">
    <property type="entry name" value="Globin-like_sf"/>
</dbReference>
<keyword evidence="2" id="KW-0472">Membrane</keyword>
<dbReference type="PROSITE" id="PS50192">
    <property type="entry name" value="T_SNARE"/>
    <property type="match status" value="1"/>
</dbReference>
<feature type="domain" description="Methyl-accepting transducer" evidence="6">
    <location>
        <begin position="202"/>
        <end position="417"/>
    </location>
</feature>
<dbReference type="RefSeq" id="WP_111419403.1">
    <property type="nucleotide sequence ID" value="NZ_NPEX01000072.1"/>
</dbReference>
<evidence type="ECO:0000256" key="3">
    <source>
        <dbReference type="ARBA" id="ARBA00023224"/>
    </source>
</evidence>
<dbReference type="PRINTS" id="PR00260">
    <property type="entry name" value="CHEMTRNSDUCR"/>
</dbReference>
<dbReference type="SUPFAM" id="SSF46458">
    <property type="entry name" value="Globin-like"/>
    <property type="match status" value="1"/>
</dbReference>
<dbReference type="OrthoDB" id="9814362at2"/>
<reference evidence="8 9" key="1">
    <citation type="submission" date="2017-07" db="EMBL/GenBank/DDBJ databases">
        <title>Draft Genome Sequences of Select Purple Nonsulfur Bacteria.</title>
        <authorList>
            <person name="Lasarre B."/>
            <person name="Mckinlay J.B."/>
        </authorList>
    </citation>
    <scope>NUCLEOTIDE SEQUENCE [LARGE SCALE GENOMIC DNA]</scope>
    <source>
        <strain evidence="8 9">DSM 5909</strain>
    </source>
</reference>
<dbReference type="CDD" id="cd01068">
    <property type="entry name" value="globin_sensor"/>
    <property type="match status" value="1"/>
</dbReference>
<dbReference type="InterPro" id="IPR004090">
    <property type="entry name" value="Chemotax_Me-accpt_rcpt"/>
</dbReference>
<keyword evidence="2" id="KW-0997">Cell inner membrane</keyword>
<dbReference type="GO" id="GO:0007165">
    <property type="term" value="P:signal transduction"/>
    <property type="evidence" value="ECO:0007669"/>
    <property type="project" value="UniProtKB-KW"/>
</dbReference>
<sequence>MAEQISTESLATDLSYIAFDDESAALLRRAKPILLAALPGILDGFYVKTQAIPPLAALFKSAQRMAYAKEAQARHWSYLFDGLFDERYRESAERIGQTHHRIGLSPHWYMLGYGMLQAELLAALLADPGMLLTAAQRRRVAGMQAAVSRAVVIDMEAALSSYWQELDKARLDDAETTIERINSQVIETVASVGTYNRGLLDSADSMKVVSEAVTSDARSATGAAGTALSSAQTVAAAAEELHASIAEIARQVSRASSAARQADGRMKETRGVVDNLDKAADEIGQVVGLIGDIASQTNLLALNATIEAARAGEAGKGFAVVAAEVKTLANQSGRSAEQIAGQVSHIQEVVRRTATAIEEVAATIRELENISTSISSAVEEQSAATSEIAQNVGQTASHVGRVSALMDDVLKRVTTAHGASLTVHDSTRSLDAVVGTLGRMLTRAVRTASAVAQRRRYRRRGLLIEARLETGGKTEDVRVLDLSEAGALLHGGRDLTNHATVVLHIPDEGLNVEGTVVACSEGIHHVNFTDELDTAQVDALAQKYFGRLIEIAKADHRAFVARVRDVVSGKLPAGATESTHHTCRFGKWYDNVGDDTLTETAAFKAIASPHLALHQAGFGALDAAKDANHELAKAKLAELEALSQQIVGCLDTLASETAARQGRGSRARAS</sequence>
<comment type="similarity">
    <text evidence="4">Belongs to the methyl-accepting chemotaxis (MCP) protein family.</text>
</comment>
<accession>A0A327KZY4</accession>
<dbReference type="PROSITE" id="PS50111">
    <property type="entry name" value="CHEMOTAXIS_TRANSDUC_2"/>
    <property type="match status" value="1"/>
</dbReference>
<organism evidence="8 9">
    <name type="scientific">Rhodoplanes roseus</name>
    <dbReference type="NCBI Taxonomy" id="29409"/>
    <lineage>
        <taxon>Bacteria</taxon>
        <taxon>Pseudomonadati</taxon>
        <taxon>Pseudomonadota</taxon>
        <taxon>Alphaproteobacteria</taxon>
        <taxon>Hyphomicrobiales</taxon>
        <taxon>Nitrobacteraceae</taxon>
        <taxon>Rhodoplanes</taxon>
    </lineage>
</organism>
<dbReference type="InterPro" id="IPR009875">
    <property type="entry name" value="PilZ_domain"/>
</dbReference>
<evidence type="ECO:0000313" key="9">
    <source>
        <dbReference type="Proteomes" id="UP000249130"/>
    </source>
</evidence>
<gene>
    <name evidence="8" type="ORF">CH341_12685</name>
</gene>
<dbReference type="Proteomes" id="UP000249130">
    <property type="component" value="Unassembled WGS sequence"/>
</dbReference>
<dbReference type="GO" id="GO:0005886">
    <property type="term" value="C:plasma membrane"/>
    <property type="evidence" value="ECO:0007669"/>
    <property type="project" value="UniProtKB-SubCell"/>
</dbReference>
<dbReference type="PANTHER" id="PTHR32089:SF112">
    <property type="entry name" value="LYSOZYME-LIKE PROTEIN-RELATED"/>
    <property type="match status" value="1"/>
</dbReference>
<evidence type="ECO:0000256" key="2">
    <source>
        <dbReference type="ARBA" id="ARBA00022519"/>
    </source>
</evidence>
<keyword evidence="9" id="KW-1185">Reference proteome</keyword>
<dbReference type="Pfam" id="PF00015">
    <property type="entry name" value="MCPsignal"/>
    <property type="match status" value="1"/>
</dbReference>
<evidence type="ECO:0000256" key="4">
    <source>
        <dbReference type="ARBA" id="ARBA00029447"/>
    </source>
</evidence>
<dbReference type="Pfam" id="PF13682">
    <property type="entry name" value="CZB"/>
    <property type="match status" value="1"/>
</dbReference>
<protein>
    <recommendedName>
        <fullName evidence="10">Methyl-accepting transducer domain-containing protein</fullName>
    </recommendedName>
</protein>
<dbReference type="SMART" id="SM00397">
    <property type="entry name" value="t_SNARE"/>
    <property type="match status" value="1"/>
</dbReference>
<dbReference type="GO" id="GO:0006935">
    <property type="term" value="P:chemotaxis"/>
    <property type="evidence" value="ECO:0007669"/>
    <property type="project" value="InterPro"/>
</dbReference>
<proteinExistence type="inferred from homology"/>
<dbReference type="AlphaFoldDB" id="A0A327KZY4"/>
<dbReference type="InterPro" id="IPR000727">
    <property type="entry name" value="T_SNARE_dom"/>
</dbReference>
<dbReference type="SMART" id="SM00283">
    <property type="entry name" value="MA"/>
    <property type="match status" value="1"/>
</dbReference>
<dbReference type="EMBL" id="NPEX01000072">
    <property type="protein sequence ID" value="RAI43756.1"/>
    <property type="molecule type" value="Genomic_DNA"/>
</dbReference>
<dbReference type="Pfam" id="PF11563">
    <property type="entry name" value="Protoglobin"/>
    <property type="match status" value="1"/>
</dbReference>
<comment type="subcellular location">
    <subcellularLocation>
        <location evidence="1">Cell inner membrane</location>
        <topology evidence="1">Multi-pass membrane protein</topology>
    </subcellularLocation>
</comment>
<dbReference type="SUPFAM" id="SSF58104">
    <property type="entry name" value="Methyl-accepting chemotaxis protein (MCP) signaling domain"/>
    <property type="match status" value="1"/>
</dbReference>
<dbReference type="GO" id="GO:0035438">
    <property type="term" value="F:cyclic-di-GMP binding"/>
    <property type="evidence" value="ECO:0007669"/>
    <property type="project" value="InterPro"/>
</dbReference>
<evidence type="ECO:0008006" key="10">
    <source>
        <dbReference type="Google" id="ProtNLM"/>
    </source>
</evidence>
<dbReference type="InterPro" id="IPR004089">
    <property type="entry name" value="MCPsignal_dom"/>
</dbReference>
<evidence type="ECO:0000313" key="8">
    <source>
        <dbReference type="EMBL" id="RAI43756.1"/>
    </source>
</evidence>
<dbReference type="SUPFAM" id="SSF141371">
    <property type="entry name" value="PilZ domain-like"/>
    <property type="match status" value="1"/>
</dbReference>
<dbReference type="GO" id="GO:0020037">
    <property type="term" value="F:heme binding"/>
    <property type="evidence" value="ECO:0007669"/>
    <property type="project" value="InterPro"/>
</dbReference>
<evidence type="ECO:0000259" key="7">
    <source>
        <dbReference type="PROSITE" id="PS50192"/>
    </source>
</evidence>